<reference evidence="1 2" key="1">
    <citation type="journal article" date="2015" name="Int. J. Syst. Evol. Microbiol.">
        <title>Methanoculleus taiwanensis sp. nov., a methanogen isolated from deep marine sediment at the deformation front area near Taiwan.</title>
        <authorList>
            <person name="Weng C.Y."/>
            <person name="Chen S.C."/>
            <person name="Lai M.C."/>
            <person name="Wu S.Y."/>
            <person name="Lin S."/>
            <person name="Yang T.F."/>
            <person name="Chen P.C."/>
        </authorList>
    </citation>
    <scope>NUCLEOTIDE SEQUENCE [LARGE SCALE GENOMIC DNA]</scope>
    <source>
        <strain evidence="1 2">CYW4</strain>
    </source>
</reference>
<dbReference type="RefSeq" id="WP_128693686.1">
    <property type="nucleotide sequence ID" value="NZ_LHQS01000002.1"/>
</dbReference>
<evidence type="ECO:0008006" key="3">
    <source>
        <dbReference type="Google" id="ProtNLM"/>
    </source>
</evidence>
<proteinExistence type="predicted"/>
<dbReference type="SUPFAM" id="SSF57938">
    <property type="entry name" value="DnaJ/Hsp40 cysteine-rich domain"/>
    <property type="match status" value="1"/>
</dbReference>
<comment type="caution">
    <text evidence="1">The sequence shown here is derived from an EMBL/GenBank/DDBJ whole genome shotgun (WGS) entry which is preliminary data.</text>
</comment>
<keyword evidence="2" id="KW-1185">Reference proteome</keyword>
<organism evidence="1 2">
    <name type="scientific">Methanoculleus taiwanensis</name>
    <dbReference type="NCBI Taxonomy" id="1550565"/>
    <lineage>
        <taxon>Archaea</taxon>
        <taxon>Methanobacteriati</taxon>
        <taxon>Methanobacteriota</taxon>
        <taxon>Stenosarchaea group</taxon>
        <taxon>Methanomicrobia</taxon>
        <taxon>Methanomicrobiales</taxon>
        <taxon>Methanomicrobiaceae</taxon>
        <taxon>Methanoculleus</taxon>
    </lineage>
</organism>
<dbReference type="OrthoDB" id="380964at2157"/>
<evidence type="ECO:0000313" key="1">
    <source>
        <dbReference type="EMBL" id="RXE55969.1"/>
    </source>
</evidence>
<gene>
    <name evidence="1" type="ORF">ABH15_07135</name>
</gene>
<dbReference type="Proteomes" id="UP000290932">
    <property type="component" value="Unassembled WGS sequence"/>
</dbReference>
<evidence type="ECO:0000313" key="2">
    <source>
        <dbReference type="Proteomes" id="UP000290932"/>
    </source>
</evidence>
<name>A0A498GZ87_9EURY</name>
<dbReference type="Gene3D" id="6.20.20.10">
    <property type="match status" value="1"/>
</dbReference>
<sequence length="93" mass="9772">MEPHDLNMAAQPCRWCGGTGRSNELHRRYAPGTCRACAGAGTVLVYLPASACPGCGGTGVHGIRDPVYGSVPCHDCSGTGWSFFMHRFDGDGV</sequence>
<dbReference type="AlphaFoldDB" id="A0A498GZ87"/>
<dbReference type="InterPro" id="IPR036410">
    <property type="entry name" value="HSP_DnaJ_Cys-rich_dom_sf"/>
</dbReference>
<dbReference type="EMBL" id="LHQS01000002">
    <property type="protein sequence ID" value="RXE55969.1"/>
    <property type="molecule type" value="Genomic_DNA"/>
</dbReference>
<protein>
    <recommendedName>
        <fullName evidence="3">CR-type domain-containing protein</fullName>
    </recommendedName>
</protein>
<accession>A0A498GZ87</accession>